<evidence type="ECO:0000256" key="1">
    <source>
        <dbReference type="ARBA" id="ARBA00005564"/>
    </source>
</evidence>
<dbReference type="GO" id="GO:0017057">
    <property type="term" value="F:6-phosphogluconolactonase activity"/>
    <property type="evidence" value="ECO:0007669"/>
    <property type="project" value="TreeGrafter"/>
</dbReference>
<reference evidence="3 4" key="1">
    <citation type="submission" date="2016-03" db="EMBL/GenBank/DDBJ databases">
        <title>Genome sequence of Pontibacter sp. nov., of the family cytophagaceae, isolated from marine sediment of the Yellow Sea, China.</title>
        <authorList>
            <person name="Zhang G."/>
            <person name="Zhang R."/>
        </authorList>
    </citation>
    <scope>NUCLEOTIDE SEQUENCE [LARGE SCALE GENOMIC DNA]</scope>
    <source>
        <strain evidence="3 4">S10-8</strain>
    </source>
</reference>
<dbReference type="Gene3D" id="2.130.10.10">
    <property type="entry name" value="YVTN repeat-like/Quinoprotein amine dehydrogenase"/>
    <property type="match status" value="1"/>
</dbReference>
<dbReference type="PANTHER" id="PTHR30344:SF1">
    <property type="entry name" value="6-PHOSPHOGLUCONOLACTONASE"/>
    <property type="match status" value="1"/>
</dbReference>
<keyword evidence="2" id="KW-0119">Carbohydrate metabolism</keyword>
<dbReference type="Proteomes" id="UP000186551">
    <property type="component" value="Unassembled WGS sequence"/>
</dbReference>
<evidence type="ECO:0000313" key="4">
    <source>
        <dbReference type="Proteomes" id="UP000186551"/>
    </source>
</evidence>
<dbReference type="STRING" id="1797110.A3841_19620"/>
<dbReference type="OrthoDB" id="9790815at2"/>
<keyword evidence="4" id="KW-1185">Reference proteome</keyword>
<accession>A0A1Q5PEC8</accession>
<dbReference type="InterPro" id="IPR011048">
    <property type="entry name" value="Haem_d1_sf"/>
</dbReference>
<dbReference type="EMBL" id="LVWA01000005">
    <property type="protein sequence ID" value="OKL40502.1"/>
    <property type="molecule type" value="Genomic_DNA"/>
</dbReference>
<comment type="similarity">
    <text evidence="1">Belongs to the cycloisomerase 2 family.</text>
</comment>
<evidence type="ECO:0008006" key="5">
    <source>
        <dbReference type="Google" id="ProtNLM"/>
    </source>
</evidence>
<dbReference type="FunFam" id="2.130.10.10:FF:000306">
    <property type="entry name" value="3-carboxymuconate cyclase"/>
    <property type="match status" value="1"/>
</dbReference>
<organism evidence="3 4">
    <name type="scientific">Pontibacter flavimaris</name>
    <dbReference type="NCBI Taxonomy" id="1797110"/>
    <lineage>
        <taxon>Bacteria</taxon>
        <taxon>Pseudomonadati</taxon>
        <taxon>Bacteroidota</taxon>
        <taxon>Cytophagia</taxon>
        <taxon>Cytophagales</taxon>
        <taxon>Hymenobacteraceae</taxon>
        <taxon>Pontibacter</taxon>
    </lineage>
</organism>
<dbReference type="RefSeq" id="WP_073852603.1">
    <property type="nucleotide sequence ID" value="NZ_LVWA01000005.1"/>
</dbReference>
<dbReference type="InterPro" id="IPR019405">
    <property type="entry name" value="Lactonase_7-beta_prop"/>
</dbReference>
<keyword evidence="2" id="KW-0313">Glucose metabolism</keyword>
<proteinExistence type="inferred from homology"/>
<dbReference type="GO" id="GO:0006006">
    <property type="term" value="P:glucose metabolic process"/>
    <property type="evidence" value="ECO:0007669"/>
    <property type="project" value="UniProtKB-KW"/>
</dbReference>
<dbReference type="SUPFAM" id="SSF51004">
    <property type="entry name" value="C-terminal (heme d1) domain of cytochrome cd1-nitrite reductase"/>
    <property type="match status" value="1"/>
</dbReference>
<evidence type="ECO:0000256" key="2">
    <source>
        <dbReference type="ARBA" id="ARBA00022526"/>
    </source>
</evidence>
<dbReference type="GO" id="GO:0005829">
    <property type="term" value="C:cytosol"/>
    <property type="evidence" value="ECO:0007669"/>
    <property type="project" value="TreeGrafter"/>
</dbReference>
<dbReference type="InterPro" id="IPR015943">
    <property type="entry name" value="WD40/YVTN_repeat-like_dom_sf"/>
</dbReference>
<gene>
    <name evidence="3" type="ORF">A3841_19620</name>
</gene>
<dbReference type="Pfam" id="PF10282">
    <property type="entry name" value="Lactonase"/>
    <property type="match status" value="1"/>
</dbReference>
<sequence>MMAPATSWVYIGTYADAGKESIFLYQLNNSTGQLTRVQGFMGGKKPSYMTFDEKRHFLYAVNEQDDYQGLKSGAVSAFAVEPQTGSLKFLNRVPSIGKLPVYITMGHEDKTVLVANYTSGNIAVLPVQADGSLDHASELHQHEGGGPDWERQESAHAHCIVFSPDRRFVFVVDLGTEKIMRYYPDTRHGKLVPTEPAVAFNALAATGPRHMRFHPNGRFSYLIHELTSIVSVLAYDEQQGSFTALQTIATIPESYTAENKCSGIQVSPDGKFLYGSNRGHNSIVVYAIKVSSGLLTLVEHVPSGGDWPREFALTPAGDFLLTANQKSDTVDSFNIDKATGRLTPTGFRAQVEKPVFLEIVPTAEQR</sequence>
<dbReference type="InterPro" id="IPR050282">
    <property type="entry name" value="Cycloisomerase_2"/>
</dbReference>
<evidence type="ECO:0000313" key="3">
    <source>
        <dbReference type="EMBL" id="OKL40502.1"/>
    </source>
</evidence>
<dbReference type="AlphaFoldDB" id="A0A1Q5PEC8"/>
<dbReference type="PANTHER" id="PTHR30344">
    <property type="entry name" value="6-PHOSPHOGLUCONOLACTONASE-RELATED"/>
    <property type="match status" value="1"/>
</dbReference>
<comment type="caution">
    <text evidence="3">The sequence shown here is derived from an EMBL/GenBank/DDBJ whole genome shotgun (WGS) entry which is preliminary data.</text>
</comment>
<name>A0A1Q5PEC8_9BACT</name>
<protein>
    <recommendedName>
        <fullName evidence="5">Lactonase family protein</fullName>
    </recommendedName>
</protein>